<name>A0A031K7C5_9SPHN</name>
<keyword evidence="3" id="KW-0808">Transferase</keyword>
<reference evidence="3 4" key="1">
    <citation type="submission" date="2014-03" db="EMBL/GenBank/DDBJ databases">
        <title>Whole genome sequence of Novosphingobium resinovorum KF1.</title>
        <authorList>
            <person name="Gan H.M."/>
            <person name="Gan H.Y."/>
            <person name="Chew T.H."/>
            <person name="Savka M.A."/>
        </authorList>
    </citation>
    <scope>NUCLEOTIDE SEQUENCE [LARGE SCALE GENOMIC DNA]</scope>
    <source>
        <strain evidence="3 4">KF1</strain>
    </source>
</reference>
<dbReference type="CDD" id="cd07572">
    <property type="entry name" value="nit"/>
    <property type="match status" value="1"/>
</dbReference>
<gene>
    <name evidence="3" type="ORF">BV97_00650</name>
</gene>
<comment type="caution">
    <text evidence="3">The sequence shown here is derived from an EMBL/GenBank/DDBJ whole genome shotgun (WGS) entry which is preliminary data.</text>
</comment>
<accession>A0A031K7C5</accession>
<dbReference type="GO" id="GO:0016746">
    <property type="term" value="F:acyltransferase activity"/>
    <property type="evidence" value="ECO:0007669"/>
    <property type="project" value="UniProtKB-KW"/>
</dbReference>
<evidence type="ECO:0000256" key="1">
    <source>
        <dbReference type="ARBA" id="ARBA00022801"/>
    </source>
</evidence>
<feature type="domain" description="CN hydrolase" evidence="2">
    <location>
        <begin position="19"/>
        <end position="271"/>
    </location>
</feature>
<dbReference type="SUPFAM" id="SSF56317">
    <property type="entry name" value="Carbon-nitrogen hydrolase"/>
    <property type="match status" value="1"/>
</dbReference>
<dbReference type="GO" id="GO:0016811">
    <property type="term" value="F:hydrolase activity, acting on carbon-nitrogen (but not peptide) bonds, in linear amides"/>
    <property type="evidence" value="ECO:0007669"/>
    <property type="project" value="InterPro"/>
</dbReference>
<dbReference type="Gene3D" id="3.60.110.10">
    <property type="entry name" value="Carbon-nitrogen hydrolase"/>
    <property type="match status" value="1"/>
</dbReference>
<dbReference type="InterPro" id="IPR045254">
    <property type="entry name" value="Nit1/2_C-N_Hydrolase"/>
</dbReference>
<evidence type="ECO:0000313" key="3">
    <source>
        <dbReference type="EMBL" id="EZP84888.1"/>
    </source>
</evidence>
<dbReference type="AlphaFoldDB" id="A0A031K7C5"/>
<proteinExistence type="predicted"/>
<dbReference type="PANTHER" id="PTHR23088:SF27">
    <property type="entry name" value="DEAMINATED GLUTATHIONE AMIDASE"/>
    <property type="match status" value="1"/>
</dbReference>
<keyword evidence="3" id="KW-0449">Lipoprotein</keyword>
<dbReference type="PROSITE" id="PS50263">
    <property type="entry name" value="CN_HYDROLASE"/>
    <property type="match status" value="1"/>
</dbReference>
<protein>
    <submittedName>
        <fullName evidence="3">Nitrilase/cyanide hydratase and apolipoprotein N-acyltransferase</fullName>
    </submittedName>
</protein>
<dbReference type="InterPro" id="IPR003010">
    <property type="entry name" value="C-N_Hydrolase"/>
</dbReference>
<dbReference type="Pfam" id="PF00795">
    <property type="entry name" value="CN_hydrolase"/>
    <property type="match status" value="1"/>
</dbReference>
<evidence type="ECO:0000313" key="4">
    <source>
        <dbReference type="Proteomes" id="UP000024329"/>
    </source>
</evidence>
<keyword evidence="3" id="KW-0012">Acyltransferase</keyword>
<organism evidence="3 4">
    <name type="scientific">Novosphingobium resinovorum</name>
    <dbReference type="NCBI Taxonomy" id="158500"/>
    <lineage>
        <taxon>Bacteria</taxon>
        <taxon>Pseudomonadati</taxon>
        <taxon>Pseudomonadota</taxon>
        <taxon>Alphaproteobacteria</taxon>
        <taxon>Sphingomonadales</taxon>
        <taxon>Sphingomonadaceae</taxon>
        <taxon>Novosphingobium</taxon>
    </lineage>
</organism>
<dbReference type="PATRIC" id="fig|158500.4.peg.666"/>
<dbReference type="Proteomes" id="UP000024329">
    <property type="component" value="Unassembled WGS sequence"/>
</dbReference>
<keyword evidence="1" id="KW-0378">Hydrolase</keyword>
<sequence length="292" mass="31601">MRSTARASSIRYWGSDRMTRAALFQMTTGIDPQANAAAIVDAVVAARAGGAAMLFTPEMSGLLDRKRERAREAIRSEADDPVLAAVREAARREGIWVHIGSLAIAREDGKWANRAFVIDDAGEIRARYDKMHMFDVDLSTGESWRESNAYVAGDEVVTVETPLGRLGLAICYDVRFPALFEALGRARCDVIAIPAAFTVPTGKAHWHLMQRARAVEASAYVLSAAQCGRHDDGRETYGHSLAIDPWGEVLLDMGGADDGGTSGVGFVDLDAARIAEVRGQLPSLANRRTIAK</sequence>
<dbReference type="InterPro" id="IPR036526">
    <property type="entry name" value="C-N_Hydrolase_sf"/>
</dbReference>
<dbReference type="PANTHER" id="PTHR23088">
    <property type="entry name" value="NITRILASE-RELATED"/>
    <property type="match status" value="1"/>
</dbReference>
<evidence type="ECO:0000259" key="2">
    <source>
        <dbReference type="PROSITE" id="PS50263"/>
    </source>
</evidence>
<dbReference type="STRING" id="158500.BES08_03305"/>
<dbReference type="eggNOG" id="COG0388">
    <property type="taxonomic scope" value="Bacteria"/>
</dbReference>
<dbReference type="EMBL" id="JFYZ01000001">
    <property type="protein sequence ID" value="EZP84888.1"/>
    <property type="molecule type" value="Genomic_DNA"/>
</dbReference>